<dbReference type="FunFam" id="3.40.640.10:FF:000089">
    <property type="entry name" value="Aminotransferase, DegT/DnrJ/EryC1/StrS family"/>
    <property type="match status" value="1"/>
</dbReference>
<dbReference type="AlphaFoldDB" id="A0A1F6U237"/>
<dbReference type="GO" id="GO:0030170">
    <property type="term" value="F:pyridoxal phosphate binding"/>
    <property type="evidence" value="ECO:0007669"/>
    <property type="project" value="UniProtKB-ARBA"/>
</dbReference>
<evidence type="ECO:0000256" key="5">
    <source>
        <dbReference type="RuleBase" id="RU004508"/>
    </source>
</evidence>
<evidence type="ECO:0000313" key="6">
    <source>
        <dbReference type="EMBL" id="OGI51392.1"/>
    </source>
</evidence>
<evidence type="ECO:0000256" key="1">
    <source>
        <dbReference type="ARBA" id="ARBA00022898"/>
    </source>
</evidence>
<feature type="active site" description="Proton acceptor" evidence="3">
    <location>
        <position position="191"/>
    </location>
</feature>
<dbReference type="InterPro" id="IPR015422">
    <property type="entry name" value="PyrdxlP-dep_Trfase_small"/>
</dbReference>
<reference evidence="6 7" key="1">
    <citation type="journal article" date="2016" name="Nat. Commun.">
        <title>Thousands of microbial genomes shed light on interconnected biogeochemical processes in an aquifer system.</title>
        <authorList>
            <person name="Anantharaman K."/>
            <person name="Brown C.T."/>
            <person name="Hug L.A."/>
            <person name="Sharon I."/>
            <person name="Castelle C.J."/>
            <person name="Probst A.J."/>
            <person name="Thomas B.C."/>
            <person name="Singh A."/>
            <person name="Wilkins M.J."/>
            <person name="Karaoz U."/>
            <person name="Brodie E.L."/>
            <person name="Williams K.H."/>
            <person name="Hubbard S.S."/>
            <person name="Banfield J.F."/>
        </authorList>
    </citation>
    <scope>NUCLEOTIDE SEQUENCE [LARGE SCALE GENOMIC DNA]</scope>
</reference>
<dbReference type="InterPro" id="IPR015424">
    <property type="entry name" value="PyrdxlP-dep_Trfase"/>
</dbReference>
<dbReference type="Gene3D" id="3.40.640.10">
    <property type="entry name" value="Type I PLP-dependent aspartate aminotransferase-like (Major domain)"/>
    <property type="match status" value="1"/>
</dbReference>
<dbReference type="EMBL" id="MFTA01000058">
    <property type="protein sequence ID" value="OGI51392.1"/>
    <property type="molecule type" value="Genomic_DNA"/>
</dbReference>
<keyword evidence="1 4" id="KW-0663">Pyridoxal phosphate</keyword>
<gene>
    <name evidence="6" type="ORF">A3B81_00715</name>
</gene>
<dbReference type="PANTHER" id="PTHR30244:SF36">
    <property type="entry name" value="3-OXO-GLUCOSE-6-PHOSPHATE:GLUTAMATE AMINOTRANSFERASE"/>
    <property type="match status" value="1"/>
</dbReference>
<evidence type="ECO:0000313" key="7">
    <source>
        <dbReference type="Proteomes" id="UP000179362"/>
    </source>
</evidence>
<dbReference type="PANTHER" id="PTHR30244">
    <property type="entry name" value="TRANSAMINASE"/>
    <property type="match status" value="1"/>
</dbReference>
<accession>A0A1F6U237</accession>
<comment type="caution">
    <text evidence="6">The sequence shown here is derived from an EMBL/GenBank/DDBJ whole genome shotgun (WGS) entry which is preliminary data.</text>
</comment>
<feature type="modified residue" description="N6-(pyridoxal phosphate)lysine" evidence="4">
    <location>
        <position position="191"/>
    </location>
</feature>
<dbReference type="Gene3D" id="3.90.1150.10">
    <property type="entry name" value="Aspartate Aminotransferase, domain 1"/>
    <property type="match status" value="1"/>
</dbReference>
<dbReference type="SUPFAM" id="SSF53383">
    <property type="entry name" value="PLP-dependent transferases"/>
    <property type="match status" value="1"/>
</dbReference>
<dbReference type="GO" id="GO:0008483">
    <property type="term" value="F:transaminase activity"/>
    <property type="evidence" value="ECO:0007669"/>
    <property type="project" value="TreeGrafter"/>
</dbReference>
<dbReference type="CDD" id="cd00616">
    <property type="entry name" value="AHBA_syn"/>
    <property type="match status" value="1"/>
</dbReference>
<comment type="similarity">
    <text evidence="2 5">Belongs to the DegT/DnrJ/EryC1 family.</text>
</comment>
<dbReference type="Proteomes" id="UP000179362">
    <property type="component" value="Unassembled WGS sequence"/>
</dbReference>
<dbReference type="InterPro" id="IPR015421">
    <property type="entry name" value="PyrdxlP-dep_Trfase_major"/>
</dbReference>
<dbReference type="InterPro" id="IPR000653">
    <property type="entry name" value="DegT/StrS_aminotransferase"/>
</dbReference>
<dbReference type="PIRSF" id="PIRSF000390">
    <property type="entry name" value="PLP_StrS"/>
    <property type="match status" value="1"/>
</dbReference>
<organism evidence="6 7">
    <name type="scientific">Candidatus Muproteobacteria bacterium RIFCSPHIGHO2_02_FULL_65_16</name>
    <dbReference type="NCBI Taxonomy" id="1817766"/>
    <lineage>
        <taxon>Bacteria</taxon>
        <taxon>Pseudomonadati</taxon>
        <taxon>Pseudomonadota</taxon>
        <taxon>Candidatus Muproteobacteria</taxon>
    </lineage>
</organism>
<name>A0A1F6U237_9PROT</name>
<dbReference type="GO" id="GO:0000271">
    <property type="term" value="P:polysaccharide biosynthetic process"/>
    <property type="evidence" value="ECO:0007669"/>
    <property type="project" value="TreeGrafter"/>
</dbReference>
<evidence type="ECO:0000256" key="3">
    <source>
        <dbReference type="PIRSR" id="PIRSR000390-1"/>
    </source>
</evidence>
<protein>
    <recommendedName>
        <fullName evidence="8">Erythromycin biosynthesis sensory transduction protein eryC1</fullName>
    </recommendedName>
</protein>
<evidence type="ECO:0000256" key="2">
    <source>
        <dbReference type="ARBA" id="ARBA00037999"/>
    </source>
</evidence>
<sequence length="369" mass="40127">MHDAVKPVPFLDLSAQFRELEAEWLAAVRAAGASGAFILGPNVTAFEQELAAYTGAKHAVACANGTDALILSLRALGIGPGDEVITTPFTFFATAEAVTLVGARPVFADIEPESYDIDPKSIRRLVTPKTKAIIPVHLYGYPAKMDEILAIAREHKLAVIEDCAQAFGATVNGKRVGSMGDTGSFSFYPTKVLGCYGDGGMIATNRDDLAEHLKKLRNHGADKPFMHSEIGYNSRLDEIQAALLRIKLRTIDRDIDGRRSVAAEYTKRLQKLGAGLPALPSYGKHVFNLYTVRVKNRDAVRQKLTDQKIASSVCYPQPLHLQEVYKSLGYKPGSLPVAEQAAAEALSLPIYPGMPLEHIERVCRALVEV</sequence>
<dbReference type="Pfam" id="PF01041">
    <property type="entry name" value="DegT_DnrJ_EryC1"/>
    <property type="match status" value="1"/>
</dbReference>
<proteinExistence type="inferred from homology"/>
<evidence type="ECO:0000256" key="4">
    <source>
        <dbReference type="PIRSR" id="PIRSR000390-2"/>
    </source>
</evidence>
<evidence type="ECO:0008006" key="8">
    <source>
        <dbReference type="Google" id="ProtNLM"/>
    </source>
</evidence>